<organism evidence="2 3">
    <name type="scientific">Pristionchus fissidentatus</name>
    <dbReference type="NCBI Taxonomy" id="1538716"/>
    <lineage>
        <taxon>Eukaryota</taxon>
        <taxon>Metazoa</taxon>
        <taxon>Ecdysozoa</taxon>
        <taxon>Nematoda</taxon>
        <taxon>Chromadorea</taxon>
        <taxon>Rhabditida</taxon>
        <taxon>Rhabditina</taxon>
        <taxon>Diplogasteromorpha</taxon>
        <taxon>Diplogasteroidea</taxon>
        <taxon>Neodiplogasteridae</taxon>
        <taxon>Pristionchus</taxon>
    </lineage>
</organism>
<proteinExistence type="predicted"/>
<reference evidence="2" key="1">
    <citation type="submission" date="2023-10" db="EMBL/GenBank/DDBJ databases">
        <title>Genome assembly of Pristionchus species.</title>
        <authorList>
            <person name="Yoshida K."/>
            <person name="Sommer R.J."/>
        </authorList>
    </citation>
    <scope>NUCLEOTIDE SEQUENCE</scope>
    <source>
        <strain evidence="2">RS5133</strain>
    </source>
</reference>
<feature type="signal peptide" evidence="1">
    <location>
        <begin position="1"/>
        <end position="18"/>
    </location>
</feature>
<sequence>GIPIILVFVAVIIACCNARKPQHKLDKCAYQVMRLLDSESNVVVKEAVSKTMQFINEGATADAQAVGKGMGSEEKKIIMDKYLVDDCRRLKSCLECLVEL</sequence>
<keyword evidence="1" id="KW-0732">Signal</keyword>
<protein>
    <submittedName>
        <fullName evidence="2">Uncharacterized protein</fullName>
    </submittedName>
</protein>
<accession>A0AAV5VT39</accession>
<keyword evidence="3" id="KW-1185">Reference proteome</keyword>
<dbReference type="AlphaFoldDB" id="A0AAV5VT39"/>
<dbReference type="EMBL" id="BTSY01000004">
    <property type="protein sequence ID" value="GMT22852.1"/>
    <property type="molecule type" value="Genomic_DNA"/>
</dbReference>
<gene>
    <name evidence="2" type="ORF">PFISCL1PPCAC_14149</name>
</gene>
<feature type="chain" id="PRO_5043316192" evidence="1">
    <location>
        <begin position="19"/>
        <end position="100"/>
    </location>
</feature>
<name>A0AAV5VT39_9BILA</name>
<dbReference type="Proteomes" id="UP001432322">
    <property type="component" value="Unassembled WGS sequence"/>
</dbReference>
<evidence type="ECO:0000256" key="1">
    <source>
        <dbReference type="SAM" id="SignalP"/>
    </source>
</evidence>
<feature type="non-terminal residue" evidence="2">
    <location>
        <position position="1"/>
    </location>
</feature>
<comment type="caution">
    <text evidence="2">The sequence shown here is derived from an EMBL/GenBank/DDBJ whole genome shotgun (WGS) entry which is preliminary data.</text>
</comment>
<evidence type="ECO:0000313" key="3">
    <source>
        <dbReference type="Proteomes" id="UP001432322"/>
    </source>
</evidence>
<evidence type="ECO:0000313" key="2">
    <source>
        <dbReference type="EMBL" id="GMT22852.1"/>
    </source>
</evidence>